<proteinExistence type="predicted"/>
<organism evidence="6 7">
    <name type="scientific">Paenibacillus oryzae</name>
    <dbReference type="NCBI Taxonomy" id="1844972"/>
    <lineage>
        <taxon>Bacteria</taxon>
        <taxon>Bacillati</taxon>
        <taxon>Bacillota</taxon>
        <taxon>Bacilli</taxon>
        <taxon>Bacillales</taxon>
        <taxon>Paenibacillaceae</taxon>
        <taxon>Paenibacillus</taxon>
    </lineage>
</organism>
<feature type="transmembrane region" description="Helical" evidence="5">
    <location>
        <begin position="58"/>
        <end position="76"/>
    </location>
</feature>
<feature type="transmembrane region" description="Helical" evidence="5">
    <location>
        <begin position="88"/>
        <end position="110"/>
    </location>
</feature>
<dbReference type="EMBL" id="LYPA01000072">
    <property type="protein sequence ID" value="OBR63471.1"/>
    <property type="molecule type" value="Genomic_DNA"/>
</dbReference>
<protein>
    <submittedName>
        <fullName evidence="6">CidB/LrgB family autolysis modulator</fullName>
    </submittedName>
</protein>
<evidence type="ECO:0000313" key="6">
    <source>
        <dbReference type="EMBL" id="OBR63471.1"/>
    </source>
</evidence>
<evidence type="ECO:0000256" key="4">
    <source>
        <dbReference type="ARBA" id="ARBA00023136"/>
    </source>
</evidence>
<feature type="transmembrane region" description="Helical" evidence="5">
    <location>
        <begin position="130"/>
        <end position="159"/>
    </location>
</feature>
<dbReference type="AlphaFoldDB" id="A0A1A5YCX8"/>
<dbReference type="Pfam" id="PF04172">
    <property type="entry name" value="LrgB"/>
    <property type="match status" value="1"/>
</dbReference>
<dbReference type="GO" id="GO:0016020">
    <property type="term" value="C:membrane"/>
    <property type="evidence" value="ECO:0007669"/>
    <property type="project" value="UniProtKB-SubCell"/>
</dbReference>
<keyword evidence="7" id="KW-1185">Reference proteome</keyword>
<dbReference type="RefSeq" id="WP_068686304.1">
    <property type="nucleotide sequence ID" value="NZ_LYPA01000072.1"/>
</dbReference>
<dbReference type="STRING" id="1844972.A7K91_17075"/>
<accession>A0A1A5YCX8</accession>
<name>A0A1A5YCX8_9BACL</name>
<gene>
    <name evidence="6" type="ORF">A7K91_17075</name>
</gene>
<evidence type="ECO:0000256" key="3">
    <source>
        <dbReference type="ARBA" id="ARBA00022989"/>
    </source>
</evidence>
<comment type="subcellular location">
    <subcellularLocation>
        <location evidence="1">Membrane</location>
        <topology evidence="1">Multi-pass membrane protein</topology>
    </subcellularLocation>
</comment>
<feature type="transmembrane region" description="Helical" evidence="5">
    <location>
        <begin position="204"/>
        <end position="226"/>
    </location>
</feature>
<reference evidence="6 7" key="1">
    <citation type="submission" date="2016-05" db="EMBL/GenBank/DDBJ databases">
        <title>Paenibacillus oryzae. sp. nov., isolated from the rice root.</title>
        <authorList>
            <person name="Zhang J."/>
            <person name="Zhang X."/>
        </authorList>
    </citation>
    <scope>NUCLEOTIDE SEQUENCE [LARGE SCALE GENOMIC DNA]</scope>
    <source>
        <strain evidence="6 7">1DrF-4</strain>
    </source>
</reference>
<feature type="transmembrane region" description="Helical" evidence="5">
    <location>
        <begin position="26"/>
        <end position="46"/>
    </location>
</feature>
<keyword evidence="3 5" id="KW-1133">Transmembrane helix</keyword>
<evidence type="ECO:0000313" key="7">
    <source>
        <dbReference type="Proteomes" id="UP000092024"/>
    </source>
</evidence>
<keyword evidence="2 5" id="KW-0812">Transmembrane</keyword>
<dbReference type="InterPro" id="IPR007300">
    <property type="entry name" value="CidB/LrgB"/>
</dbReference>
<dbReference type="Proteomes" id="UP000092024">
    <property type="component" value="Unassembled WGS sequence"/>
</dbReference>
<keyword evidence="4 5" id="KW-0472">Membrane</keyword>
<dbReference type="PANTHER" id="PTHR30249:SF3">
    <property type="entry name" value="MUREIN HYDROLASE EXPORT REGULATOR"/>
    <property type="match status" value="1"/>
</dbReference>
<evidence type="ECO:0000256" key="2">
    <source>
        <dbReference type="ARBA" id="ARBA00022692"/>
    </source>
</evidence>
<comment type="caution">
    <text evidence="6">The sequence shown here is derived from an EMBL/GenBank/DDBJ whole genome shotgun (WGS) entry which is preliminary data.</text>
</comment>
<evidence type="ECO:0000256" key="5">
    <source>
        <dbReference type="SAM" id="Phobius"/>
    </source>
</evidence>
<evidence type="ECO:0000256" key="1">
    <source>
        <dbReference type="ARBA" id="ARBA00004141"/>
    </source>
</evidence>
<dbReference type="PANTHER" id="PTHR30249">
    <property type="entry name" value="PUTATIVE SEROTONIN TRANSPORTER"/>
    <property type="match status" value="1"/>
</dbReference>
<sequence>MIPFLCFCGTLTVYLASKWLHRRKPAIYTAPLLVAPIFLILVLLLLRVPYEDYNAGAGWLSAMIGPATVALAVPLYRHWEMLKRNAAIIVTSTAAGAAIAVISSALLAKIAHLSPAVTESLLPRSTTTPIAVAISGFIGGIPNLTAVFVLITGLLGMLLGPIVIKWFRIETEIARGVLFGTGAHAAGTAKAFEFGQISGTVSGIAMLLTAFITLCLAPWLITLALLG</sequence>